<feature type="transmembrane region" description="Helical" evidence="1">
    <location>
        <begin position="275"/>
        <end position="299"/>
    </location>
</feature>
<feature type="transmembrane region" description="Helical" evidence="1">
    <location>
        <begin position="373"/>
        <end position="391"/>
    </location>
</feature>
<feature type="transmembrane region" description="Helical" evidence="1">
    <location>
        <begin position="348"/>
        <end position="367"/>
    </location>
</feature>
<proteinExistence type="predicted"/>
<feature type="transmembrane region" description="Helical" evidence="1">
    <location>
        <begin position="305"/>
        <end position="327"/>
    </location>
</feature>
<evidence type="ECO:0000259" key="2">
    <source>
        <dbReference type="Pfam" id="PF26514"/>
    </source>
</evidence>
<accession>A0A643JZN3</accession>
<comment type="caution">
    <text evidence="3">The sequence shown here is derived from an EMBL/GenBank/DDBJ whole genome shotgun (WGS) entry which is preliminary data.</text>
</comment>
<dbReference type="RefSeq" id="WP_151139551.1">
    <property type="nucleotide sequence ID" value="NZ_VZUS01000004.1"/>
</dbReference>
<feature type="domain" description="DUF8173" evidence="2">
    <location>
        <begin position="237"/>
        <end position="388"/>
    </location>
</feature>
<protein>
    <submittedName>
        <fullName evidence="3">Polymer-forming cytoskeletal protein</fullName>
    </submittedName>
</protein>
<reference evidence="3" key="1">
    <citation type="submission" date="2019-09" db="EMBL/GenBank/DDBJ databases">
        <title>Genomic analysis of Haloferax sp. CBA1149.</title>
        <authorList>
            <person name="Roh S.W."/>
        </authorList>
    </citation>
    <scope>NUCLEOTIDE SEQUENCE</scope>
    <source>
        <strain evidence="3">CBA1149</strain>
    </source>
</reference>
<dbReference type="EMBL" id="VZUS01000004">
    <property type="protein sequence ID" value="KAB1185380.1"/>
    <property type="molecule type" value="Genomic_DNA"/>
</dbReference>
<keyword evidence="1" id="KW-0472">Membrane</keyword>
<sequence>MHGSRLSRRLLIGMVMVLVVLATIPGLASAKTEVGPTVVVERGETLADDLTTAAGTVIVLGTVDGDVTALAGDVVVSGEVTGDVTAVAGRVEVTGQVGGKVTAFGGVTTIEGTVGDGIDSVGGALSVSGEVAGTVDAIGVLVTIEEGATVDGRLKTTAVRTNVNGTVLGEAGTTTNQSVARTADVLPLSHAASDSSPGSVASFLDWNTPVRTPTVLVSTIAPVPVQILPFNISFLDAYGFFVNLLLGVVLVGLLPRFSSTVASQVVRDPVRTAGFGLATVIVAPIALVLLGLSLFGLPLALAGGALFLVLWWVGAIYGRFAVGVWLLEAVPRVLAYADIEREPLENRWVSLIVGVLVVGLLVALPAIGPVVDTGVAVLGTGALAQLVYRAYVRTERGVYEDTDASESLADD</sequence>
<organism evidence="3">
    <name type="scientific">Haloferax sp. CBA1149</name>
    <dbReference type="NCBI Taxonomy" id="2650753"/>
    <lineage>
        <taxon>Archaea</taxon>
        <taxon>Methanobacteriati</taxon>
        <taxon>Methanobacteriota</taxon>
        <taxon>Stenosarchaea group</taxon>
        <taxon>Halobacteria</taxon>
        <taxon>Halobacteriales</taxon>
        <taxon>Haloferacaceae</taxon>
        <taxon>Haloferax</taxon>
    </lineage>
</organism>
<keyword evidence="1" id="KW-0812">Transmembrane</keyword>
<gene>
    <name evidence="3" type="ORF">Hfx1149_15095</name>
</gene>
<dbReference type="AlphaFoldDB" id="A0A643JZN3"/>
<dbReference type="InterPro" id="IPR058486">
    <property type="entry name" value="DUF8173"/>
</dbReference>
<name>A0A643JZN3_9EURY</name>
<evidence type="ECO:0000313" key="3">
    <source>
        <dbReference type="EMBL" id="KAB1185380.1"/>
    </source>
</evidence>
<evidence type="ECO:0000256" key="1">
    <source>
        <dbReference type="SAM" id="Phobius"/>
    </source>
</evidence>
<keyword evidence="1" id="KW-1133">Transmembrane helix</keyword>
<dbReference type="Pfam" id="PF26514">
    <property type="entry name" value="DUF8173"/>
    <property type="match status" value="1"/>
</dbReference>
<feature type="transmembrane region" description="Helical" evidence="1">
    <location>
        <begin position="237"/>
        <end position="254"/>
    </location>
</feature>